<dbReference type="InterPro" id="IPR000276">
    <property type="entry name" value="GPCR_Rhodpsn"/>
</dbReference>
<dbReference type="GO" id="GO:0004930">
    <property type="term" value="F:G protein-coupled receptor activity"/>
    <property type="evidence" value="ECO:0007669"/>
    <property type="project" value="InterPro"/>
</dbReference>
<keyword evidence="3 5" id="KW-1133">Transmembrane helix</keyword>
<dbReference type="GO" id="GO:0016020">
    <property type="term" value="C:membrane"/>
    <property type="evidence" value="ECO:0007669"/>
    <property type="project" value="UniProtKB-SubCell"/>
</dbReference>
<keyword evidence="2 5" id="KW-0812">Transmembrane</keyword>
<evidence type="ECO:0000256" key="2">
    <source>
        <dbReference type="ARBA" id="ARBA00022692"/>
    </source>
</evidence>
<organism evidence="6 7">
    <name type="scientific">Angiostrongylus cantonensis</name>
    <name type="common">Rat lungworm</name>
    <dbReference type="NCBI Taxonomy" id="6313"/>
    <lineage>
        <taxon>Eukaryota</taxon>
        <taxon>Metazoa</taxon>
        <taxon>Ecdysozoa</taxon>
        <taxon>Nematoda</taxon>
        <taxon>Chromadorea</taxon>
        <taxon>Rhabditida</taxon>
        <taxon>Rhabditina</taxon>
        <taxon>Rhabditomorpha</taxon>
        <taxon>Strongyloidea</taxon>
        <taxon>Metastrongylidae</taxon>
        <taxon>Angiostrongylus</taxon>
    </lineage>
</organism>
<keyword evidence="6" id="KW-1185">Reference proteome</keyword>
<reference evidence="7" key="2">
    <citation type="submission" date="2016-04" db="UniProtKB">
        <authorList>
            <consortium name="WormBaseParasite"/>
        </authorList>
    </citation>
    <scope>IDENTIFICATION</scope>
</reference>
<evidence type="ECO:0000256" key="1">
    <source>
        <dbReference type="ARBA" id="ARBA00004370"/>
    </source>
</evidence>
<evidence type="ECO:0000313" key="7">
    <source>
        <dbReference type="WBParaSite" id="ACAC_0001013901-mRNA-1"/>
    </source>
</evidence>
<proteinExistence type="predicted"/>
<feature type="transmembrane region" description="Helical" evidence="5">
    <location>
        <begin position="84"/>
        <end position="105"/>
    </location>
</feature>
<protein>
    <submittedName>
        <fullName evidence="7">G protein-coupled receptor</fullName>
    </submittedName>
</protein>
<dbReference type="AlphaFoldDB" id="A0A158PAY9"/>
<keyword evidence="4 5" id="KW-0472">Membrane</keyword>
<comment type="subcellular location">
    <subcellularLocation>
        <location evidence="1">Membrane</location>
    </subcellularLocation>
</comment>
<dbReference type="Proteomes" id="UP000035642">
    <property type="component" value="Unassembled WGS sequence"/>
</dbReference>
<dbReference type="SMART" id="SM01381">
    <property type="entry name" value="7TM_GPCR_Srsx"/>
    <property type="match status" value="1"/>
</dbReference>
<dbReference type="WBParaSite" id="ACAC_0001013901-mRNA-1">
    <property type="protein sequence ID" value="ACAC_0001013901-mRNA-1"/>
    <property type="gene ID" value="ACAC_0001013901"/>
</dbReference>
<evidence type="ECO:0000256" key="4">
    <source>
        <dbReference type="ARBA" id="ARBA00023136"/>
    </source>
</evidence>
<evidence type="ECO:0000313" key="6">
    <source>
        <dbReference type="Proteomes" id="UP000035642"/>
    </source>
</evidence>
<evidence type="ECO:0000256" key="5">
    <source>
        <dbReference type="SAM" id="Phobius"/>
    </source>
</evidence>
<reference evidence="6" key="1">
    <citation type="submission" date="2012-09" db="EMBL/GenBank/DDBJ databases">
        <authorList>
            <person name="Martin A.A."/>
        </authorList>
    </citation>
    <scope>NUCLEOTIDE SEQUENCE</scope>
</reference>
<sequence>MGHNQGKEKGKGNEPGCFCYYDVVYFVRVLTIGRFPRPALTVRLLELRGVLLALTSLYQSLCLIFEFVNVFVGFHGIPIRRHTCFVMMAPYLVFCHMIARLWVYVLTASLPPILYAVCITTLNVIETVGSEDNPRITLCTLSLSIDPSLKRLWVYWNGLSNLTVFFILFGTLATVVVKEKRRVRLNTTVKESNEKRMIFALMAYSMNYYVCFARDSTYRQAFLEQLSCVLPERLNSFPYGDSTPFMVFGKIHECSSLNTHHRQHSRPCVFIPIHT</sequence>
<accession>A0A158PAY9</accession>
<feature type="transmembrane region" description="Helical" evidence="5">
    <location>
        <begin position="50"/>
        <end position="72"/>
    </location>
</feature>
<evidence type="ECO:0000256" key="3">
    <source>
        <dbReference type="ARBA" id="ARBA00022989"/>
    </source>
</evidence>
<name>A0A158PAY9_ANGCA</name>
<feature type="transmembrane region" description="Helical" evidence="5">
    <location>
        <begin position="153"/>
        <end position="177"/>
    </location>
</feature>